<evidence type="ECO:0000256" key="1">
    <source>
        <dbReference type="ARBA" id="ARBA00022730"/>
    </source>
</evidence>
<keyword evidence="4 5" id="KW-0687">Ribonucleoprotein</keyword>
<dbReference type="STRING" id="1121919.SAMN02745975_03816"/>
<dbReference type="InterPro" id="IPR037121">
    <property type="entry name" value="Ribosomal_bL25_C"/>
</dbReference>
<dbReference type="Proteomes" id="UP000184536">
    <property type="component" value="Unassembled WGS sequence"/>
</dbReference>
<dbReference type="InterPro" id="IPR001021">
    <property type="entry name" value="Ribosomal_bL25_long"/>
</dbReference>
<keyword evidence="2 5" id="KW-0694">RNA-binding</keyword>
<dbReference type="Pfam" id="PF01386">
    <property type="entry name" value="Ribosomal_L25p"/>
    <property type="match status" value="1"/>
</dbReference>
<dbReference type="NCBIfam" id="TIGR00731">
    <property type="entry name" value="bL25_bact_ctc"/>
    <property type="match status" value="1"/>
</dbReference>
<sequence>MLKSALSASIRNEVGSSACHRIRSHGHIPGVIYGHDVHNRTIELNKREMDTILRNHGTNVLLDLEIGQDHATVMIKDIQRHPVTNEIIHVDFQEISYNAAINATVPIVLRGKDRVESKEGIVQQQLRELHISCLPQHMPDRIELDVSILTPGHPLRVADVEFAGELSILNDPGEIIASLARTEKVIDDLGEGESGDLLDRLMKTQ</sequence>
<dbReference type="CDD" id="cd00495">
    <property type="entry name" value="Ribosomal_L25_TL5_CTC"/>
    <property type="match status" value="1"/>
</dbReference>
<dbReference type="PANTHER" id="PTHR33284">
    <property type="entry name" value="RIBOSOMAL PROTEIN L25/GLN-TRNA SYNTHETASE, ANTI-CODON-BINDING DOMAIN-CONTAINING PROTEIN"/>
    <property type="match status" value="1"/>
</dbReference>
<comment type="subunit">
    <text evidence="5">Part of the 50S ribosomal subunit; part of the 5S rRNA/L5/L18/L25 subcomplex. Contacts the 5S rRNA. Binds to the 5S rRNA independently of L5 and L18.</text>
</comment>
<evidence type="ECO:0000256" key="4">
    <source>
        <dbReference type="ARBA" id="ARBA00023274"/>
    </source>
</evidence>
<dbReference type="GO" id="GO:0008097">
    <property type="term" value="F:5S rRNA binding"/>
    <property type="evidence" value="ECO:0007669"/>
    <property type="project" value="InterPro"/>
</dbReference>
<dbReference type="EMBL" id="FQZV01000087">
    <property type="protein sequence ID" value="SHK17822.1"/>
    <property type="molecule type" value="Genomic_DNA"/>
</dbReference>
<dbReference type="RefSeq" id="WP_110942757.1">
    <property type="nucleotide sequence ID" value="NZ_FQZV01000087.1"/>
</dbReference>
<dbReference type="Gene3D" id="2.170.120.20">
    <property type="entry name" value="Ribosomal protein L25, beta domain"/>
    <property type="match status" value="1"/>
</dbReference>
<evidence type="ECO:0000313" key="9">
    <source>
        <dbReference type="Proteomes" id="UP000184536"/>
    </source>
</evidence>
<dbReference type="InterPro" id="IPR020057">
    <property type="entry name" value="Ribosomal_bL25_b-dom"/>
</dbReference>
<keyword evidence="1 5" id="KW-0699">rRNA-binding</keyword>
<dbReference type="PANTHER" id="PTHR33284:SF1">
    <property type="entry name" value="RIBOSOMAL PROTEIN L25_GLN-TRNA SYNTHETASE, ANTI-CODON-BINDING DOMAIN-CONTAINING PROTEIN"/>
    <property type="match status" value="1"/>
</dbReference>
<dbReference type="Pfam" id="PF14693">
    <property type="entry name" value="Ribosomal_TL5_C"/>
    <property type="match status" value="1"/>
</dbReference>
<dbReference type="SUPFAM" id="SSF50715">
    <property type="entry name" value="Ribosomal protein L25-like"/>
    <property type="match status" value="1"/>
</dbReference>
<reference evidence="9" key="1">
    <citation type="submission" date="2016-11" db="EMBL/GenBank/DDBJ databases">
        <authorList>
            <person name="Varghese N."/>
            <person name="Submissions S."/>
        </authorList>
    </citation>
    <scope>NUCLEOTIDE SEQUENCE [LARGE SCALE GENOMIC DNA]</scope>
    <source>
        <strain evidence="9">DSM 17957</strain>
    </source>
</reference>
<dbReference type="InterPro" id="IPR020930">
    <property type="entry name" value="Ribosomal_uL5_bac-type"/>
</dbReference>
<dbReference type="GO" id="GO:0022625">
    <property type="term" value="C:cytosolic large ribosomal subunit"/>
    <property type="evidence" value="ECO:0007669"/>
    <property type="project" value="TreeGrafter"/>
</dbReference>
<name>A0A1M6QC53_9FIRM</name>
<dbReference type="HAMAP" id="MF_01334">
    <property type="entry name" value="Ribosomal_bL25_CTC"/>
    <property type="match status" value="1"/>
</dbReference>
<dbReference type="Gene3D" id="2.40.240.10">
    <property type="entry name" value="Ribosomal Protein L25, Chain P"/>
    <property type="match status" value="1"/>
</dbReference>
<evidence type="ECO:0000259" key="7">
    <source>
        <dbReference type="Pfam" id="PF14693"/>
    </source>
</evidence>
<keyword evidence="9" id="KW-1185">Reference proteome</keyword>
<comment type="function">
    <text evidence="5">This is one of the proteins that binds to the 5S RNA in the ribosome where it forms part of the central protuberance.</text>
</comment>
<evidence type="ECO:0000256" key="2">
    <source>
        <dbReference type="ARBA" id="ARBA00022884"/>
    </source>
</evidence>
<feature type="domain" description="Large ribosomal subunit protein bL25 L25" evidence="6">
    <location>
        <begin position="6"/>
        <end position="92"/>
    </location>
</feature>
<evidence type="ECO:0000256" key="3">
    <source>
        <dbReference type="ARBA" id="ARBA00022980"/>
    </source>
</evidence>
<evidence type="ECO:0000313" key="8">
    <source>
        <dbReference type="EMBL" id="SHK17822.1"/>
    </source>
</evidence>
<comment type="similarity">
    <text evidence="5">Belongs to the bacterial ribosomal protein bL25 family. CTC subfamily.</text>
</comment>
<organism evidence="8 9">
    <name type="scientific">Geosporobacter subterraneus DSM 17957</name>
    <dbReference type="NCBI Taxonomy" id="1121919"/>
    <lineage>
        <taxon>Bacteria</taxon>
        <taxon>Bacillati</taxon>
        <taxon>Bacillota</taxon>
        <taxon>Clostridia</taxon>
        <taxon>Peptostreptococcales</taxon>
        <taxon>Thermotaleaceae</taxon>
        <taxon>Geosporobacter</taxon>
    </lineage>
</organism>
<feature type="domain" description="Large ribosomal subunit protein bL25 beta" evidence="7">
    <location>
        <begin position="101"/>
        <end position="181"/>
    </location>
</feature>
<dbReference type="GO" id="GO:0003735">
    <property type="term" value="F:structural constituent of ribosome"/>
    <property type="evidence" value="ECO:0007669"/>
    <property type="project" value="InterPro"/>
</dbReference>
<proteinExistence type="inferred from homology"/>
<gene>
    <name evidence="5" type="primary">rplY</name>
    <name evidence="5" type="synonym">ctc</name>
    <name evidence="8" type="ORF">SAMN02745975_03816</name>
</gene>
<dbReference type="InterPro" id="IPR020056">
    <property type="entry name" value="Rbsml_bL25/Gln-tRNA_synth_N"/>
</dbReference>
<dbReference type="OrthoDB" id="9790002at2"/>
<dbReference type="InterPro" id="IPR011035">
    <property type="entry name" value="Ribosomal_bL25/Gln-tRNA_synth"/>
</dbReference>
<dbReference type="InterPro" id="IPR029751">
    <property type="entry name" value="Ribosomal_L25_dom"/>
</dbReference>
<accession>A0A1M6QC53</accession>
<dbReference type="GO" id="GO:0006412">
    <property type="term" value="P:translation"/>
    <property type="evidence" value="ECO:0007669"/>
    <property type="project" value="UniProtKB-UniRule"/>
</dbReference>
<protein>
    <recommendedName>
        <fullName evidence="5">Large ribosomal subunit protein bL25</fullName>
    </recommendedName>
    <alternativeName>
        <fullName evidence="5">General stress protein CTC</fullName>
    </alternativeName>
</protein>
<evidence type="ECO:0000256" key="5">
    <source>
        <dbReference type="HAMAP-Rule" id="MF_01334"/>
    </source>
</evidence>
<evidence type="ECO:0000259" key="6">
    <source>
        <dbReference type="Pfam" id="PF01386"/>
    </source>
</evidence>
<keyword evidence="3 5" id="KW-0689">Ribosomal protein</keyword>
<dbReference type="AlphaFoldDB" id="A0A1M6QC53"/>